<dbReference type="GO" id="GO:0015791">
    <property type="term" value="P:polyol transmembrane transport"/>
    <property type="evidence" value="ECO:0007669"/>
    <property type="project" value="UniProtKB-ARBA"/>
</dbReference>
<keyword evidence="5 8" id="KW-1133">Transmembrane helix</keyword>
<feature type="transmembrane region" description="Helical" evidence="8">
    <location>
        <begin position="215"/>
        <end position="238"/>
    </location>
</feature>
<keyword evidence="6 8" id="KW-0472">Membrane</keyword>
<feature type="compositionally biased region" description="Acidic residues" evidence="7">
    <location>
        <begin position="397"/>
        <end position="409"/>
    </location>
</feature>
<comment type="subcellular location">
    <subcellularLocation>
        <location evidence="1">Membrane</location>
        <topology evidence="1">Multi-pass membrane protein</topology>
    </subcellularLocation>
</comment>
<evidence type="ECO:0000259" key="9">
    <source>
        <dbReference type="PROSITE" id="PS50850"/>
    </source>
</evidence>
<dbReference type="InterPro" id="IPR020846">
    <property type="entry name" value="MFS_dom"/>
</dbReference>
<dbReference type="InterPro" id="IPR036259">
    <property type="entry name" value="MFS_trans_sf"/>
</dbReference>
<dbReference type="PANTHER" id="PTHR48020:SF40">
    <property type="entry name" value="MAJOR FACILITATOR SUPERFAMILY (MFS) PROFILE DOMAIN-CONTAINING PROTEIN"/>
    <property type="match status" value="1"/>
</dbReference>
<feature type="transmembrane region" description="Helical" evidence="8">
    <location>
        <begin position="158"/>
        <end position="179"/>
    </location>
</feature>
<dbReference type="InterPro" id="IPR003663">
    <property type="entry name" value="Sugar/inositol_transpt"/>
</dbReference>
<keyword evidence="11" id="KW-1185">Reference proteome</keyword>
<evidence type="ECO:0000256" key="6">
    <source>
        <dbReference type="ARBA" id="ARBA00023136"/>
    </source>
</evidence>
<evidence type="ECO:0000313" key="11">
    <source>
        <dbReference type="Proteomes" id="UP000800235"/>
    </source>
</evidence>
<feature type="compositionally biased region" description="Polar residues" evidence="7">
    <location>
        <begin position="381"/>
        <end position="393"/>
    </location>
</feature>
<dbReference type="PRINTS" id="PR00171">
    <property type="entry name" value="SUGRTRNSPORT"/>
</dbReference>
<dbReference type="EMBL" id="MU007037">
    <property type="protein sequence ID" value="KAF2430709.1"/>
    <property type="molecule type" value="Genomic_DNA"/>
</dbReference>
<feature type="transmembrane region" description="Helical" evidence="8">
    <location>
        <begin position="191"/>
        <end position="209"/>
    </location>
</feature>
<keyword evidence="3" id="KW-0813">Transport</keyword>
<dbReference type="SUPFAM" id="SSF103473">
    <property type="entry name" value="MFS general substrate transporter"/>
    <property type="match status" value="1"/>
</dbReference>
<dbReference type="Gene3D" id="1.20.1250.20">
    <property type="entry name" value="MFS general substrate transporter like domains"/>
    <property type="match status" value="2"/>
</dbReference>
<dbReference type="InterPro" id="IPR005828">
    <property type="entry name" value="MFS_sugar_transport-like"/>
</dbReference>
<feature type="transmembrane region" description="Helical" evidence="8">
    <location>
        <begin position="556"/>
        <end position="576"/>
    </location>
</feature>
<evidence type="ECO:0000256" key="2">
    <source>
        <dbReference type="ARBA" id="ARBA00010992"/>
    </source>
</evidence>
<feature type="transmembrane region" description="Helical" evidence="8">
    <location>
        <begin position="250"/>
        <end position="272"/>
    </location>
</feature>
<proteinExistence type="inferred from homology"/>
<dbReference type="GO" id="GO:0015798">
    <property type="term" value="P:myo-inositol transport"/>
    <property type="evidence" value="ECO:0007669"/>
    <property type="project" value="UniProtKB-ARBA"/>
</dbReference>
<feature type="region of interest" description="Disordered" evidence="7">
    <location>
        <begin position="353"/>
        <end position="413"/>
    </location>
</feature>
<dbReference type="GO" id="GO:0016020">
    <property type="term" value="C:membrane"/>
    <property type="evidence" value="ECO:0007669"/>
    <property type="project" value="UniProtKB-SubCell"/>
</dbReference>
<comment type="similarity">
    <text evidence="2">Belongs to the major facilitator superfamily. Sugar transporter (TC 2.A.1.1) family.</text>
</comment>
<dbReference type="PROSITE" id="PS50850">
    <property type="entry name" value="MFS"/>
    <property type="match status" value="1"/>
</dbReference>
<feature type="domain" description="Major facilitator superfamily (MFS) profile" evidence="9">
    <location>
        <begin position="112"/>
        <end position="651"/>
    </location>
</feature>
<feature type="compositionally biased region" description="Basic and acidic residues" evidence="7">
    <location>
        <begin position="370"/>
        <end position="380"/>
    </location>
</feature>
<protein>
    <submittedName>
        <fullName evidence="10">MFS general substrate transporter</fullName>
    </submittedName>
</protein>
<feature type="transmembrane region" description="Helical" evidence="8">
    <location>
        <begin position="469"/>
        <end position="494"/>
    </location>
</feature>
<feature type="transmembrane region" description="Helical" evidence="8">
    <location>
        <begin position="278"/>
        <end position="301"/>
    </location>
</feature>
<dbReference type="PROSITE" id="PS00217">
    <property type="entry name" value="SUGAR_TRANSPORT_2"/>
    <property type="match status" value="1"/>
</dbReference>
<sequence length="737" mass="82432">MDNQNGVRNRRADASAEAQRHRRSLLENNTDALIDKPLSHLTHSELDEHVEQAFNRWGLPKYLLPLFLKAGQVAQNPDDYKHVKDLTKEERAIFRKESKSTFWDETKALKLTIFACCLGAIVQGWNQTGSNAANLNWPDEFGLQLKTGNSSGKSLDTWSYAAVNAAPFLSAALGGCWLSDPLNEFLYGRRGATFIAGLLCFSSVIAAACTHSTKALLGCRVLLGIGMGAKASVIPIYAAEVSPAKLRGSLVMNWQLFTAFGELLGFSANLALARVDKLAWRLQMASAFLPTIPLIAIIFACPESPRFLMKKGRFRKAYKSLCALRGSQIQAAKEMIDMDAQIQAAESKLMSRLGDEEAEVASSDTGDIPSDERTTDHASLSDRSSTHSSQLNQEDSDRSEDENESEDEGAPVKLRSRLARKFGKLKEVFKQDEKDNGDPRTFEAQFKLTNYWSRIAQLITVPRTRRASLAAFVVMISQQLCAINILAFYSTTLFRDADATNMSTNNQGHNLNPLWYSWGFGLTNFLFAFPAYPLIDRKAITLVATALAYNIPASSSARTPVVYFLFILFTIFYSPGGGPVPFTYSSEVFPLVNREQGMSFAVSWNLLGAGLLTLFVPQITATWGEMKLIGLFAGLCTFAFCLIFVFVPETSNMTLEEINYIFGVPTGKHASYQLKKVLPYFVDHYFLRFIFRNRKRLPKPANLYRWWNEQKSTRQKINEKEQDLGQEEQQRTESISS</sequence>
<feature type="region of interest" description="Disordered" evidence="7">
    <location>
        <begin position="717"/>
        <end position="737"/>
    </location>
</feature>
<feature type="transmembrane region" description="Helical" evidence="8">
    <location>
        <begin position="596"/>
        <end position="616"/>
    </location>
</feature>
<dbReference type="PANTHER" id="PTHR48020">
    <property type="entry name" value="PROTON MYO-INOSITOL COTRANSPORTER"/>
    <property type="match status" value="1"/>
</dbReference>
<evidence type="ECO:0000313" key="10">
    <source>
        <dbReference type="EMBL" id="KAF2430709.1"/>
    </source>
</evidence>
<evidence type="ECO:0000256" key="3">
    <source>
        <dbReference type="ARBA" id="ARBA00022448"/>
    </source>
</evidence>
<comment type="caution">
    <text evidence="10">The sequence shown here is derived from an EMBL/GenBank/DDBJ whole genome shotgun (WGS) entry which is preliminary data.</text>
</comment>
<feature type="region of interest" description="Disordered" evidence="7">
    <location>
        <begin position="1"/>
        <end position="21"/>
    </location>
</feature>
<evidence type="ECO:0000256" key="8">
    <source>
        <dbReference type="SAM" id="Phobius"/>
    </source>
</evidence>
<dbReference type="Proteomes" id="UP000800235">
    <property type="component" value="Unassembled WGS sequence"/>
</dbReference>
<evidence type="ECO:0000256" key="1">
    <source>
        <dbReference type="ARBA" id="ARBA00004141"/>
    </source>
</evidence>
<evidence type="ECO:0000256" key="5">
    <source>
        <dbReference type="ARBA" id="ARBA00022989"/>
    </source>
</evidence>
<feature type="transmembrane region" description="Helical" evidence="8">
    <location>
        <begin position="108"/>
        <end position="125"/>
    </location>
</feature>
<feature type="transmembrane region" description="Helical" evidence="8">
    <location>
        <begin position="628"/>
        <end position="647"/>
    </location>
</feature>
<organism evidence="10 11">
    <name type="scientific">Tothia fuscella</name>
    <dbReference type="NCBI Taxonomy" id="1048955"/>
    <lineage>
        <taxon>Eukaryota</taxon>
        <taxon>Fungi</taxon>
        <taxon>Dikarya</taxon>
        <taxon>Ascomycota</taxon>
        <taxon>Pezizomycotina</taxon>
        <taxon>Dothideomycetes</taxon>
        <taxon>Pleosporomycetidae</taxon>
        <taxon>Venturiales</taxon>
        <taxon>Cylindrosympodiaceae</taxon>
        <taxon>Tothia</taxon>
    </lineage>
</organism>
<gene>
    <name evidence="10" type="ORF">EJ08DRAFT_697187</name>
</gene>
<evidence type="ECO:0000256" key="4">
    <source>
        <dbReference type="ARBA" id="ARBA00022692"/>
    </source>
</evidence>
<dbReference type="InterPro" id="IPR050814">
    <property type="entry name" value="Myo-inositol_Transporter"/>
</dbReference>
<reference evidence="10" key="1">
    <citation type="journal article" date="2020" name="Stud. Mycol.">
        <title>101 Dothideomycetes genomes: a test case for predicting lifestyles and emergence of pathogens.</title>
        <authorList>
            <person name="Haridas S."/>
            <person name="Albert R."/>
            <person name="Binder M."/>
            <person name="Bloem J."/>
            <person name="Labutti K."/>
            <person name="Salamov A."/>
            <person name="Andreopoulos B."/>
            <person name="Baker S."/>
            <person name="Barry K."/>
            <person name="Bills G."/>
            <person name="Bluhm B."/>
            <person name="Cannon C."/>
            <person name="Castanera R."/>
            <person name="Culley D."/>
            <person name="Daum C."/>
            <person name="Ezra D."/>
            <person name="Gonzalez J."/>
            <person name="Henrissat B."/>
            <person name="Kuo A."/>
            <person name="Liang C."/>
            <person name="Lipzen A."/>
            <person name="Lutzoni F."/>
            <person name="Magnuson J."/>
            <person name="Mondo S."/>
            <person name="Nolan M."/>
            <person name="Ohm R."/>
            <person name="Pangilinan J."/>
            <person name="Park H.-J."/>
            <person name="Ramirez L."/>
            <person name="Alfaro M."/>
            <person name="Sun H."/>
            <person name="Tritt A."/>
            <person name="Yoshinaga Y."/>
            <person name="Zwiers L.-H."/>
            <person name="Turgeon B."/>
            <person name="Goodwin S."/>
            <person name="Spatafora J."/>
            <person name="Crous P."/>
            <person name="Grigoriev I."/>
        </authorList>
    </citation>
    <scope>NUCLEOTIDE SEQUENCE</scope>
    <source>
        <strain evidence="10">CBS 130266</strain>
    </source>
</reference>
<feature type="transmembrane region" description="Helical" evidence="8">
    <location>
        <begin position="514"/>
        <end position="535"/>
    </location>
</feature>
<dbReference type="GO" id="GO:0022857">
    <property type="term" value="F:transmembrane transporter activity"/>
    <property type="evidence" value="ECO:0007669"/>
    <property type="project" value="InterPro"/>
</dbReference>
<dbReference type="InterPro" id="IPR005829">
    <property type="entry name" value="Sugar_transporter_CS"/>
</dbReference>
<keyword evidence="4 8" id="KW-0812">Transmembrane</keyword>
<accession>A0A9P4NSX1</accession>
<dbReference type="OrthoDB" id="6339427at2759"/>
<name>A0A9P4NSX1_9PEZI</name>
<feature type="compositionally biased region" description="Basic and acidic residues" evidence="7">
    <location>
        <begin position="717"/>
        <end position="731"/>
    </location>
</feature>
<dbReference type="Pfam" id="PF00083">
    <property type="entry name" value="Sugar_tr"/>
    <property type="match status" value="2"/>
</dbReference>
<evidence type="ECO:0000256" key="7">
    <source>
        <dbReference type="SAM" id="MobiDB-lite"/>
    </source>
</evidence>
<dbReference type="AlphaFoldDB" id="A0A9P4NSX1"/>